<dbReference type="RefSeq" id="WP_106717306.1">
    <property type="nucleotide sequence ID" value="NZ_JACHXT010000003.1"/>
</dbReference>
<comment type="caution">
    <text evidence="1">The sequence shown here is derived from an EMBL/GenBank/DDBJ whole genome shotgun (WGS) entry which is preliminary data.</text>
</comment>
<dbReference type="Proteomes" id="UP000241158">
    <property type="component" value="Unassembled WGS sequence"/>
</dbReference>
<evidence type="ECO:0000313" key="1">
    <source>
        <dbReference type="EMBL" id="PSH56561.1"/>
    </source>
</evidence>
<accession>A0A2P7AQQ2</accession>
<evidence type="ECO:0000313" key="2">
    <source>
        <dbReference type="Proteomes" id="UP000241158"/>
    </source>
</evidence>
<dbReference type="AlphaFoldDB" id="A0A2P7AQQ2"/>
<dbReference type="EMBL" id="PGGN01000003">
    <property type="protein sequence ID" value="PSH56561.1"/>
    <property type="molecule type" value="Genomic_DNA"/>
</dbReference>
<organism evidence="1 2">
    <name type="scientific">Phyllobacterium endophyticum</name>
    <dbReference type="NCBI Taxonomy" id="1149773"/>
    <lineage>
        <taxon>Bacteria</taxon>
        <taxon>Pseudomonadati</taxon>
        <taxon>Pseudomonadota</taxon>
        <taxon>Alphaproteobacteria</taxon>
        <taxon>Hyphomicrobiales</taxon>
        <taxon>Phyllobacteriaceae</taxon>
        <taxon>Phyllobacterium</taxon>
    </lineage>
</organism>
<protein>
    <submittedName>
        <fullName evidence="1">Uncharacterized protein</fullName>
    </submittedName>
</protein>
<reference evidence="2" key="1">
    <citation type="submission" date="2017-11" db="EMBL/GenBank/DDBJ databases">
        <authorList>
            <person name="Kuznetsova I."/>
            <person name="Sazanova A."/>
            <person name="Chirak E."/>
            <person name="Safronova V."/>
            <person name="Willems A."/>
        </authorList>
    </citation>
    <scope>NUCLEOTIDE SEQUENCE [LARGE SCALE GENOMIC DNA]</scope>
    <source>
        <strain evidence="2">PEPV15</strain>
    </source>
</reference>
<gene>
    <name evidence="1" type="ORF">CU100_14345</name>
</gene>
<keyword evidence="2" id="KW-1185">Reference proteome</keyword>
<sequence>MLLKKDLEPVGIVVGDGLSNARSHAPLAMTSAWESVEHAAGAKVSNTSIAEDGCENRINQAERRAGEEWPLG</sequence>
<proteinExistence type="predicted"/>
<name>A0A2P7AQQ2_9HYPH</name>